<dbReference type="Proteomes" id="UP001150581">
    <property type="component" value="Unassembled WGS sequence"/>
</dbReference>
<protein>
    <submittedName>
        <fullName evidence="1">[Pyruvate dehydrogenase [acetyl-transferring]]-phosphatase 1, mitochondrial</fullName>
        <ecNumber evidence="1">3.1.3.43</ecNumber>
    </submittedName>
</protein>
<comment type="caution">
    <text evidence="1">The sequence shown here is derived from an EMBL/GenBank/DDBJ whole genome shotgun (WGS) entry which is preliminary data.</text>
</comment>
<evidence type="ECO:0000313" key="1">
    <source>
        <dbReference type="EMBL" id="KAJ1884445.1"/>
    </source>
</evidence>
<accession>A0ACC1I3R2</accession>
<dbReference type="EC" id="3.1.3.43" evidence="1"/>
<organism evidence="1 2">
    <name type="scientific">Kickxella alabastrina</name>
    <dbReference type="NCBI Taxonomy" id="61397"/>
    <lineage>
        <taxon>Eukaryota</taxon>
        <taxon>Fungi</taxon>
        <taxon>Fungi incertae sedis</taxon>
        <taxon>Zoopagomycota</taxon>
        <taxon>Kickxellomycotina</taxon>
        <taxon>Kickxellomycetes</taxon>
        <taxon>Kickxellales</taxon>
        <taxon>Kickxellaceae</taxon>
        <taxon>Kickxella</taxon>
    </lineage>
</organism>
<keyword evidence="2" id="KW-1185">Reference proteome</keyword>
<keyword evidence="1" id="KW-0378">Hydrolase</keyword>
<reference evidence="1" key="1">
    <citation type="submission" date="2022-07" db="EMBL/GenBank/DDBJ databases">
        <title>Phylogenomic reconstructions and comparative analyses of Kickxellomycotina fungi.</title>
        <authorList>
            <person name="Reynolds N.K."/>
            <person name="Stajich J.E."/>
            <person name="Barry K."/>
            <person name="Grigoriev I.V."/>
            <person name="Crous P."/>
            <person name="Smith M.E."/>
        </authorList>
    </citation>
    <scope>NUCLEOTIDE SEQUENCE</scope>
    <source>
        <strain evidence="1">Benny 63K</strain>
    </source>
</reference>
<gene>
    <name evidence="1" type="primary">PTC5_2</name>
    <name evidence="1" type="ORF">LPJ66_010609</name>
</gene>
<evidence type="ECO:0000313" key="2">
    <source>
        <dbReference type="Proteomes" id="UP001150581"/>
    </source>
</evidence>
<sequence length="540" mass="58614">MNSAQILFRITAGQRCLTQPLARHTHTSILFKQFKLANMASETLRQRHREFNSTAVAPESQKPAGDGERDTEPGNKTSGSKRSLTIAIAGVLALLSVTGYSFMRQPSGVPAVALTTVATPTETALQSVATKRGDAQKRLEGMTKVERRKEVNRLPILTDDEVDAVLRANEKSWQAINGALRIDTDQVSSNEPIEDYLATGDIHGGSRYMVGVFDGHAGFMCAEQLAARMQPMIDAALQEIEGTNKTISAPLSDAVVRLQRDVGRGWDTVPMALTAAFMAMDNELVHASLAEYQRLADPSQMSRLLGPAVSGSCGLVALVDTDANEVVVANTGDSRALLGVRLANGTWKAVRLSQDHTAGNQNELSRLAREHPGETVIRSGRILGGLMPTRAFGDSRYKWPIGVQRALFPQLLANGHKYATSPPDLLSPPYVTAHPVIVRHKLGKGDRFIVVASDGLYDQMADADIVQVVAQWYEARDPASGLVTKDKNAATHLIRAALSTDGNGNRRDEIIRYMLAIPPPVSRRYRDDISVAVITLNEAN</sequence>
<dbReference type="EMBL" id="JANBPG010002845">
    <property type="protein sequence ID" value="KAJ1884445.1"/>
    <property type="molecule type" value="Genomic_DNA"/>
</dbReference>
<name>A0ACC1I3R2_9FUNG</name>
<proteinExistence type="predicted"/>